<proteinExistence type="predicted"/>
<accession>A0A5B7I1G0</accession>
<dbReference type="Gene3D" id="3.40.50.2000">
    <property type="entry name" value="Glycogen Phosphorylase B"/>
    <property type="match status" value="1"/>
</dbReference>
<protein>
    <submittedName>
        <fullName evidence="1">Uncharacterized protein</fullName>
    </submittedName>
</protein>
<comment type="caution">
    <text evidence="1">The sequence shown here is derived from an EMBL/GenBank/DDBJ whole genome shotgun (WGS) entry which is preliminary data.</text>
</comment>
<gene>
    <name evidence="1" type="ORF">E2C01_069163</name>
</gene>
<evidence type="ECO:0000313" key="1">
    <source>
        <dbReference type="EMBL" id="MPC74788.1"/>
    </source>
</evidence>
<name>A0A5B7I1G0_PORTR</name>
<reference evidence="1 2" key="1">
    <citation type="submission" date="2019-05" db="EMBL/GenBank/DDBJ databases">
        <title>Another draft genome of Portunus trituberculatus and its Hox gene families provides insights of decapod evolution.</title>
        <authorList>
            <person name="Jeong J.-H."/>
            <person name="Song I."/>
            <person name="Kim S."/>
            <person name="Choi T."/>
            <person name="Kim D."/>
            <person name="Ryu S."/>
            <person name="Kim W."/>
        </authorList>
    </citation>
    <scope>NUCLEOTIDE SEQUENCE [LARGE SCALE GENOMIC DNA]</scope>
    <source>
        <tissue evidence="1">Muscle</tissue>
    </source>
</reference>
<sequence length="74" mass="8033">MCGESEAAAAILFGSPILCIPLTPDQIIIARKLTELGISLAVPAHQVSTNQIRDAILQLTMNRKYETINISINK</sequence>
<evidence type="ECO:0000313" key="2">
    <source>
        <dbReference type="Proteomes" id="UP000324222"/>
    </source>
</evidence>
<dbReference type="EMBL" id="VSRR010039717">
    <property type="protein sequence ID" value="MPC74788.1"/>
    <property type="molecule type" value="Genomic_DNA"/>
</dbReference>
<organism evidence="1 2">
    <name type="scientific">Portunus trituberculatus</name>
    <name type="common">Swimming crab</name>
    <name type="synonym">Neptunus trituberculatus</name>
    <dbReference type="NCBI Taxonomy" id="210409"/>
    <lineage>
        <taxon>Eukaryota</taxon>
        <taxon>Metazoa</taxon>
        <taxon>Ecdysozoa</taxon>
        <taxon>Arthropoda</taxon>
        <taxon>Crustacea</taxon>
        <taxon>Multicrustacea</taxon>
        <taxon>Malacostraca</taxon>
        <taxon>Eumalacostraca</taxon>
        <taxon>Eucarida</taxon>
        <taxon>Decapoda</taxon>
        <taxon>Pleocyemata</taxon>
        <taxon>Brachyura</taxon>
        <taxon>Eubrachyura</taxon>
        <taxon>Portunoidea</taxon>
        <taxon>Portunidae</taxon>
        <taxon>Portuninae</taxon>
        <taxon>Portunus</taxon>
    </lineage>
</organism>
<dbReference type="Proteomes" id="UP000324222">
    <property type="component" value="Unassembled WGS sequence"/>
</dbReference>
<keyword evidence="2" id="KW-1185">Reference proteome</keyword>
<dbReference type="SUPFAM" id="SSF53756">
    <property type="entry name" value="UDP-Glycosyltransferase/glycogen phosphorylase"/>
    <property type="match status" value="1"/>
</dbReference>
<dbReference type="AlphaFoldDB" id="A0A5B7I1G0"/>